<gene>
    <name evidence="8" type="ORF">GZH52_15145</name>
</gene>
<dbReference type="Pfam" id="PF03773">
    <property type="entry name" value="ArsP_1"/>
    <property type="match status" value="1"/>
</dbReference>
<dbReference type="PANTHER" id="PTHR42775:SF2">
    <property type="entry name" value="PERMEASE"/>
    <property type="match status" value="1"/>
</dbReference>
<dbReference type="Proteomes" id="UP000482578">
    <property type="component" value="Unassembled WGS sequence"/>
</dbReference>
<accession>A0A6B2KVV8</accession>
<feature type="transmembrane region" description="Helical" evidence="7">
    <location>
        <begin position="283"/>
        <end position="306"/>
    </location>
</feature>
<feature type="transmembrane region" description="Helical" evidence="7">
    <location>
        <begin position="254"/>
        <end position="271"/>
    </location>
</feature>
<evidence type="ECO:0000256" key="3">
    <source>
        <dbReference type="ARBA" id="ARBA00022475"/>
    </source>
</evidence>
<evidence type="ECO:0000313" key="9">
    <source>
        <dbReference type="Proteomes" id="UP000482578"/>
    </source>
</evidence>
<comment type="similarity">
    <text evidence="2">Belongs to the UPF0718 family.</text>
</comment>
<comment type="caution">
    <text evidence="8">The sequence shown here is derived from an EMBL/GenBank/DDBJ whole genome shotgun (WGS) entry which is preliminary data.</text>
</comment>
<sequence length="346" mass="36487">MFSFSMASLQSAAAMFVFLALELSLLFVLISFAVAVIQHKLPAGKVQSLLSSKKGSGYLTAAAIGSVTPFCSCSTIPMLNGLLRAGAGFGPTMTFLFVSPLLNPIVVGLLWITFGWKVTLVYMAATLLVSLLAGVLLERLNFGRYVKQTAPKASSCCAPKPVEAKTPCCAPKPVEAKASCCAPKPVEAKASCCTPKAAQQPAPEKAKLPWRQLWRDALGQFRAVFPYLMLGVAIGAFTYGFVPSEWIAAHTGRDNPLAVPLAAVVGIPLYLRAETLIPMASMFALKGMGLGALMALIIGGAGASLTELILLKALFRKQILAAFLVVIIGTAISAGYLFTALTPWLA</sequence>
<dbReference type="RefSeq" id="WP_163317689.1">
    <property type="nucleotide sequence ID" value="NZ_JAAGAA010000015.1"/>
</dbReference>
<proteinExistence type="inferred from homology"/>
<dbReference type="GO" id="GO:0005886">
    <property type="term" value="C:plasma membrane"/>
    <property type="evidence" value="ECO:0007669"/>
    <property type="project" value="UniProtKB-SubCell"/>
</dbReference>
<protein>
    <submittedName>
        <fullName evidence="8">Permease</fullName>
    </submittedName>
</protein>
<evidence type="ECO:0000256" key="6">
    <source>
        <dbReference type="ARBA" id="ARBA00023136"/>
    </source>
</evidence>
<evidence type="ECO:0000256" key="4">
    <source>
        <dbReference type="ARBA" id="ARBA00022692"/>
    </source>
</evidence>
<evidence type="ECO:0000256" key="1">
    <source>
        <dbReference type="ARBA" id="ARBA00004651"/>
    </source>
</evidence>
<evidence type="ECO:0000313" key="8">
    <source>
        <dbReference type="EMBL" id="NDV14107.1"/>
    </source>
</evidence>
<keyword evidence="9" id="KW-1185">Reference proteome</keyword>
<organism evidence="8 9">
    <name type="scientific">Crenobacter caeni</name>
    <dbReference type="NCBI Taxonomy" id="2705474"/>
    <lineage>
        <taxon>Bacteria</taxon>
        <taxon>Pseudomonadati</taxon>
        <taxon>Pseudomonadota</taxon>
        <taxon>Betaproteobacteria</taxon>
        <taxon>Neisseriales</taxon>
        <taxon>Neisseriaceae</taxon>
        <taxon>Crenobacter</taxon>
    </lineage>
</organism>
<dbReference type="EMBL" id="JAAGAA010000015">
    <property type="protein sequence ID" value="NDV14107.1"/>
    <property type="molecule type" value="Genomic_DNA"/>
</dbReference>
<feature type="transmembrane region" description="Helical" evidence="7">
    <location>
        <begin position="120"/>
        <end position="137"/>
    </location>
</feature>
<keyword evidence="5 7" id="KW-1133">Transmembrane helix</keyword>
<dbReference type="InterPro" id="IPR053166">
    <property type="entry name" value="UPF0718_permease"/>
</dbReference>
<evidence type="ECO:0000256" key="5">
    <source>
        <dbReference type="ARBA" id="ARBA00022989"/>
    </source>
</evidence>
<comment type="subcellular location">
    <subcellularLocation>
        <location evidence="1">Cell membrane</location>
        <topology evidence="1">Multi-pass membrane protein</topology>
    </subcellularLocation>
</comment>
<feature type="transmembrane region" description="Helical" evidence="7">
    <location>
        <begin position="224"/>
        <end position="242"/>
    </location>
</feature>
<feature type="transmembrane region" description="Helical" evidence="7">
    <location>
        <begin position="57"/>
        <end position="83"/>
    </location>
</feature>
<evidence type="ECO:0000256" key="2">
    <source>
        <dbReference type="ARBA" id="ARBA00006386"/>
    </source>
</evidence>
<evidence type="ECO:0000256" key="7">
    <source>
        <dbReference type="SAM" id="Phobius"/>
    </source>
</evidence>
<feature type="transmembrane region" description="Helical" evidence="7">
    <location>
        <begin position="95"/>
        <end position="114"/>
    </location>
</feature>
<name>A0A6B2KVV8_9NEIS</name>
<dbReference type="InterPro" id="IPR005524">
    <property type="entry name" value="DUF318"/>
</dbReference>
<keyword evidence="3" id="KW-1003">Cell membrane</keyword>
<dbReference type="PANTHER" id="PTHR42775">
    <property type="entry name" value="PERMEASE RV2963-RELATED"/>
    <property type="match status" value="1"/>
</dbReference>
<dbReference type="AlphaFoldDB" id="A0A6B2KVV8"/>
<keyword evidence="6 7" id="KW-0472">Membrane</keyword>
<feature type="transmembrane region" description="Helical" evidence="7">
    <location>
        <begin position="318"/>
        <end position="341"/>
    </location>
</feature>
<keyword evidence="4 7" id="KW-0812">Transmembrane</keyword>
<feature type="transmembrane region" description="Helical" evidence="7">
    <location>
        <begin position="12"/>
        <end position="37"/>
    </location>
</feature>
<reference evidence="8 9" key="1">
    <citation type="submission" date="2020-02" db="EMBL/GenBank/DDBJ databases">
        <authorList>
            <person name="Yang Z."/>
        </authorList>
    </citation>
    <scope>NUCLEOTIDE SEQUENCE [LARGE SCALE GENOMIC DNA]</scope>
    <source>
        <strain evidence="8 9">HX-7-9</strain>
    </source>
</reference>